<dbReference type="GeneTree" id="ENSGT00940000155619"/>
<sequence length="418" mass="46121">MSSCCCSKHMKCLNQDIADIVFVVDVSSGIGSEEFKTMKNFMISVVNNFDIGDDNVRVGVTLFGENVLEAFGLSSYGDIRSLEAAIRNLNPSGIRRNSRSTSKAIEFSKGLLSDSRGGRQRSSIPQFLITIVHKDTSDRNRLPAVCDNVRASGIHTLAVGIVYQNVEDLGIIGGSDSRYFSVNAFQNLKHFFMGIEGCNYCVFALYCLMFLLFFFFFFFVADCNTTLVDVVFLIDGSESISEENFEREKNFVKSVVQHLSAYESVRVGLAQFSSDCVVYFKLRSFYPRSEFYDAIGGIEQEYAGTKLLNALVVSRSFFTPDQKRDSVVPRLIVMTDGIDKRDPQAAIAQAAKDLRDEDGVDVLVVAVGDEINALTLNRIAGDPSNVIRVASHADLGEIVPRVVRAVCDSPQCSECPAS</sequence>
<accession>A0A8C9V381</accession>
<dbReference type="InterPro" id="IPR036465">
    <property type="entry name" value="vWFA_dom_sf"/>
</dbReference>
<dbReference type="Pfam" id="PF00092">
    <property type="entry name" value="VWA"/>
    <property type="match status" value="2"/>
</dbReference>
<feature type="domain" description="VWFA" evidence="2">
    <location>
        <begin position="229"/>
        <end position="406"/>
    </location>
</feature>
<reference evidence="3 4" key="1">
    <citation type="submission" date="2019-04" db="EMBL/GenBank/DDBJ databases">
        <authorList>
            <consortium name="Wellcome Sanger Institute Data Sharing"/>
        </authorList>
    </citation>
    <scope>NUCLEOTIDE SEQUENCE [LARGE SCALE GENOMIC DNA]</scope>
</reference>
<protein>
    <recommendedName>
        <fullName evidence="2">VWFA domain-containing protein</fullName>
    </recommendedName>
</protein>
<feature type="transmembrane region" description="Helical" evidence="1">
    <location>
        <begin position="198"/>
        <end position="221"/>
    </location>
</feature>
<dbReference type="InterPro" id="IPR002035">
    <property type="entry name" value="VWF_A"/>
</dbReference>
<dbReference type="CDD" id="cd01450">
    <property type="entry name" value="vWFA_subfamily_ECM"/>
    <property type="match status" value="1"/>
</dbReference>
<dbReference type="AlphaFoldDB" id="A0A8C9V381"/>
<dbReference type="OrthoDB" id="4473401at2759"/>
<dbReference type="SMART" id="SM00327">
    <property type="entry name" value="VWA"/>
    <property type="match status" value="2"/>
</dbReference>
<dbReference type="Ensembl" id="ENSSFOT00015020325.2">
    <property type="protein sequence ID" value="ENSSFOP00015020095.2"/>
    <property type="gene ID" value="ENSSFOG00015012917.2"/>
</dbReference>
<evidence type="ECO:0000259" key="2">
    <source>
        <dbReference type="PROSITE" id="PS50234"/>
    </source>
</evidence>
<reference evidence="3" key="2">
    <citation type="submission" date="2025-08" db="UniProtKB">
        <authorList>
            <consortium name="Ensembl"/>
        </authorList>
    </citation>
    <scope>IDENTIFICATION</scope>
</reference>
<name>A0A8C9V381_SCLFO</name>
<dbReference type="InterPro" id="IPR050525">
    <property type="entry name" value="ECM_Assembly_Org"/>
</dbReference>
<keyword evidence="4" id="KW-1185">Reference proteome</keyword>
<keyword evidence="1" id="KW-0472">Membrane</keyword>
<keyword evidence="1" id="KW-1133">Transmembrane helix</keyword>
<feature type="domain" description="VWFA" evidence="2">
    <location>
        <begin position="19"/>
        <end position="195"/>
    </location>
</feature>
<dbReference type="PROSITE" id="PS50234">
    <property type="entry name" value="VWFA"/>
    <property type="match status" value="2"/>
</dbReference>
<dbReference type="Gene3D" id="3.40.50.410">
    <property type="entry name" value="von Willebrand factor, type A domain"/>
    <property type="match status" value="2"/>
</dbReference>
<dbReference type="PRINTS" id="PR00453">
    <property type="entry name" value="VWFADOMAIN"/>
</dbReference>
<dbReference type="PANTHER" id="PTHR24020">
    <property type="entry name" value="COLLAGEN ALPHA"/>
    <property type="match status" value="1"/>
</dbReference>
<organism evidence="3 4">
    <name type="scientific">Scleropages formosus</name>
    <name type="common">Asian bonytongue</name>
    <name type="synonym">Osteoglossum formosum</name>
    <dbReference type="NCBI Taxonomy" id="113540"/>
    <lineage>
        <taxon>Eukaryota</taxon>
        <taxon>Metazoa</taxon>
        <taxon>Chordata</taxon>
        <taxon>Craniata</taxon>
        <taxon>Vertebrata</taxon>
        <taxon>Euteleostomi</taxon>
        <taxon>Actinopterygii</taxon>
        <taxon>Neopterygii</taxon>
        <taxon>Teleostei</taxon>
        <taxon>Osteoglossocephala</taxon>
        <taxon>Osteoglossomorpha</taxon>
        <taxon>Osteoglossiformes</taxon>
        <taxon>Osteoglossidae</taxon>
        <taxon>Scleropages</taxon>
    </lineage>
</organism>
<evidence type="ECO:0000256" key="1">
    <source>
        <dbReference type="SAM" id="Phobius"/>
    </source>
</evidence>
<evidence type="ECO:0000313" key="4">
    <source>
        <dbReference type="Proteomes" id="UP000694397"/>
    </source>
</evidence>
<proteinExistence type="predicted"/>
<evidence type="ECO:0000313" key="3">
    <source>
        <dbReference type="Ensembl" id="ENSSFOP00015020095.2"/>
    </source>
</evidence>
<dbReference type="Proteomes" id="UP000694397">
    <property type="component" value="Chromosome 8"/>
</dbReference>
<keyword evidence="1" id="KW-0812">Transmembrane</keyword>
<dbReference type="PANTHER" id="PTHR24020:SF20">
    <property type="entry name" value="PH DOMAIN-CONTAINING PROTEIN"/>
    <property type="match status" value="1"/>
</dbReference>
<reference evidence="3" key="3">
    <citation type="submission" date="2025-09" db="UniProtKB">
        <authorList>
            <consortium name="Ensembl"/>
        </authorList>
    </citation>
    <scope>IDENTIFICATION</scope>
</reference>
<dbReference type="SUPFAM" id="SSF53300">
    <property type="entry name" value="vWA-like"/>
    <property type="match status" value="2"/>
</dbReference>